<evidence type="ECO:0000259" key="1">
    <source>
        <dbReference type="Pfam" id="PF13648"/>
    </source>
</evidence>
<dbReference type="RefSeq" id="WP_141615027.1">
    <property type="nucleotide sequence ID" value="NZ_CP041253.1"/>
</dbReference>
<protein>
    <recommendedName>
        <fullName evidence="1">Lipocalin-like domain-containing protein</fullName>
    </recommendedName>
</protein>
<gene>
    <name evidence="2" type="ORF">FKX85_12395</name>
</gene>
<evidence type="ECO:0000313" key="2">
    <source>
        <dbReference type="EMBL" id="QDH79788.1"/>
    </source>
</evidence>
<dbReference type="InterPro" id="IPR024311">
    <property type="entry name" value="Lipocalin-like"/>
</dbReference>
<name>A0A514CIZ2_9BACT</name>
<evidence type="ECO:0000313" key="3">
    <source>
        <dbReference type="Proteomes" id="UP000316614"/>
    </source>
</evidence>
<proteinExistence type="predicted"/>
<dbReference type="AlphaFoldDB" id="A0A514CIZ2"/>
<dbReference type="PROSITE" id="PS51257">
    <property type="entry name" value="PROKAR_LIPOPROTEIN"/>
    <property type="match status" value="1"/>
</dbReference>
<dbReference type="Proteomes" id="UP000316614">
    <property type="component" value="Chromosome"/>
</dbReference>
<dbReference type="KEGG" id="echi:FKX85_12395"/>
<organism evidence="2 3">
    <name type="scientific">Echinicola soli</name>
    <dbReference type="NCBI Taxonomy" id="2591634"/>
    <lineage>
        <taxon>Bacteria</taxon>
        <taxon>Pseudomonadati</taxon>
        <taxon>Bacteroidota</taxon>
        <taxon>Cytophagia</taxon>
        <taxon>Cytophagales</taxon>
        <taxon>Cyclobacteriaceae</taxon>
        <taxon>Echinicola</taxon>
    </lineage>
</organism>
<accession>A0A514CIZ2</accession>
<keyword evidence="3" id="KW-1185">Reference proteome</keyword>
<dbReference type="OrthoDB" id="1202622at2"/>
<dbReference type="EMBL" id="CP041253">
    <property type="protein sequence ID" value="QDH79788.1"/>
    <property type="molecule type" value="Genomic_DNA"/>
</dbReference>
<reference evidence="2 3" key="1">
    <citation type="submission" date="2019-06" db="EMBL/GenBank/DDBJ databases">
        <title>Echinicola alkalisoli sp. nov. isolated from saline soil.</title>
        <authorList>
            <person name="Sun J.-Q."/>
            <person name="Xu L."/>
        </authorList>
    </citation>
    <scope>NUCLEOTIDE SEQUENCE [LARGE SCALE GENOMIC DNA]</scope>
    <source>
        <strain evidence="2 3">LN3S3</strain>
    </source>
</reference>
<dbReference type="Pfam" id="PF13648">
    <property type="entry name" value="Lipocalin_4"/>
    <property type="match status" value="1"/>
</dbReference>
<sequence length="172" mass="19113">MKLLKFTVIVCVMIFTFSCTEDELPIVQSDVTGQWRLTDLDYSGITVVDWDGETFESNFAGKGEDLDCLLKINESPKTFVAEGDYVVVLTYDFFGIEQEMPVPMEGFMSNGNWSRNGDQLTVETEGQDPATCTILELTGEKMVLAYAATISQSMDGVTNTSTLDGTYTFVRE</sequence>
<feature type="domain" description="Lipocalin-like" evidence="1">
    <location>
        <begin position="32"/>
        <end position="144"/>
    </location>
</feature>